<organism evidence="1">
    <name type="scientific">Rhizophora mucronata</name>
    <name type="common">Asiatic mangrove</name>
    <dbReference type="NCBI Taxonomy" id="61149"/>
    <lineage>
        <taxon>Eukaryota</taxon>
        <taxon>Viridiplantae</taxon>
        <taxon>Streptophyta</taxon>
        <taxon>Embryophyta</taxon>
        <taxon>Tracheophyta</taxon>
        <taxon>Spermatophyta</taxon>
        <taxon>Magnoliopsida</taxon>
        <taxon>eudicotyledons</taxon>
        <taxon>Gunneridae</taxon>
        <taxon>Pentapetalae</taxon>
        <taxon>rosids</taxon>
        <taxon>fabids</taxon>
        <taxon>Malpighiales</taxon>
        <taxon>Rhizophoraceae</taxon>
        <taxon>Rhizophora</taxon>
    </lineage>
</organism>
<dbReference type="EMBL" id="GGEC01078048">
    <property type="protein sequence ID" value="MBX58532.1"/>
    <property type="molecule type" value="Transcribed_RNA"/>
</dbReference>
<evidence type="ECO:0000313" key="1">
    <source>
        <dbReference type="EMBL" id="MBX58532.1"/>
    </source>
</evidence>
<protein>
    <submittedName>
        <fullName evidence="1">Uncharacterized protein</fullName>
    </submittedName>
</protein>
<proteinExistence type="predicted"/>
<accession>A0A2P2PUV8</accession>
<reference evidence="1" key="1">
    <citation type="submission" date="2018-02" db="EMBL/GenBank/DDBJ databases">
        <title>Rhizophora mucronata_Transcriptome.</title>
        <authorList>
            <person name="Meera S.P."/>
            <person name="Sreeshan A."/>
            <person name="Augustine A."/>
        </authorList>
    </citation>
    <scope>NUCLEOTIDE SEQUENCE</scope>
    <source>
        <tissue evidence="1">Leaf</tissue>
    </source>
</reference>
<dbReference type="AlphaFoldDB" id="A0A2P2PUV8"/>
<sequence>MLLRNIDYATKSFPKPHGYSKKLFLASEELFIKTKYTYNLLLPGFKSYLFHRRLST</sequence>
<name>A0A2P2PUV8_RHIMU</name>